<dbReference type="Pfam" id="PF13699">
    <property type="entry name" value="eCIS_core"/>
    <property type="match status" value="1"/>
</dbReference>
<organism evidence="3 4">
    <name type="scientific">Aquiflexum gelatinilyticum</name>
    <dbReference type="NCBI Taxonomy" id="2961943"/>
    <lineage>
        <taxon>Bacteria</taxon>
        <taxon>Pseudomonadati</taxon>
        <taxon>Bacteroidota</taxon>
        <taxon>Cytophagia</taxon>
        <taxon>Cytophagales</taxon>
        <taxon>Cyclobacteriaceae</taxon>
        <taxon>Aquiflexum</taxon>
    </lineage>
</organism>
<dbReference type="Proteomes" id="UP001142175">
    <property type="component" value="Unassembled WGS sequence"/>
</dbReference>
<dbReference type="AlphaFoldDB" id="A0A9X2P6H5"/>
<feature type="region of interest" description="Disordered" evidence="1">
    <location>
        <begin position="153"/>
        <end position="177"/>
    </location>
</feature>
<feature type="domain" description="eCIS core" evidence="2">
    <location>
        <begin position="51"/>
        <end position="124"/>
    </location>
</feature>
<feature type="compositionally biased region" description="Polar residues" evidence="1">
    <location>
        <begin position="162"/>
        <end position="177"/>
    </location>
</feature>
<feature type="region of interest" description="Disordered" evidence="1">
    <location>
        <begin position="1"/>
        <end position="21"/>
    </location>
</feature>
<evidence type="ECO:0000313" key="3">
    <source>
        <dbReference type="EMBL" id="MCR9014580.1"/>
    </source>
</evidence>
<protein>
    <submittedName>
        <fullName evidence="3">DUF4157 domain-containing protein</fullName>
    </submittedName>
</protein>
<proteinExistence type="predicted"/>
<keyword evidence="4" id="KW-1185">Reference proteome</keyword>
<sequence length="366" mass="39632">MKNSELMSKKPTNSRKVTGLFSKKSEENDFFNSQGNFFKPNGSQGKSKDVIPKNLQNNLEKGLGEDFSQVDIVKDSVETSRFQALAFTRGETIHFAPNRFNPESEEGKNLIGHEFTHVKQQREGMVNPTKNIFGSPINDQNHLESQAGDLGKNAVRGIKSPHTLSNNRKRSSPQSQNNVTQFALPAVVAAMGAAEWIAAGALGYQVANDATSAASGDVSYTFDEVEGVLLPSGGSDVAAHKTAHPSAQIYEATHRFAVWGGTSDSRKMGIKFGITFLYDDAGAIGNISLSILDVYDWPGWGGSVNVNITPRSLASGSASFRFTINVNETNSWFVSEKPGSIQLRLRGGDGDLSITSHDYFGFTEIG</sequence>
<evidence type="ECO:0000259" key="2">
    <source>
        <dbReference type="Pfam" id="PF13699"/>
    </source>
</evidence>
<name>A0A9X2P6H5_9BACT</name>
<accession>A0A9X2P6H5</accession>
<reference evidence="3" key="1">
    <citation type="submission" date="2022-08" db="EMBL/GenBank/DDBJ databases">
        <authorList>
            <person name="Zhang D."/>
        </authorList>
    </citation>
    <scope>NUCLEOTIDE SEQUENCE</scope>
    <source>
        <strain evidence="3">XJ19-11</strain>
    </source>
</reference>
<gene>
    <name evidence="3" type="ORF">NU887_05995</name>
</gene>
<dbReference type="InterPro" id="IPR025295">
    <property type="entry name" value="eCIS_core_dom"/>
</dbReference>
<comment type="caution">
    <text evidence="3">The sequence shown here is derived from an EMBL/GenBank/DDBJ whole genome shotgun (WGS) entry which is preliminary data.</text>
</comment>
<evidence type="ECO:0000256" key="1">
    <source>
        <dbReference type="SAM" id="MobiDB-lite"/>
    </source>
</evidence>
<feature type="compositionally biased region" description="Polar residues" evidence="1">
    <location>
        <begin position="1"/>
        <end position="16"/>
    </location>
</feature>
<evidence type="ECO:0000313" key="4">
    <source>
        <dbReference type="Proteomes" id="UP001142175"/>
    </source>
</evidence>
<dbReference type="EMBL" id="JANSUY010000002">
    <property type="protein sequence ID" value="MCR9014580.1"/>
    <property type="molecule type" value="Genomic_DNA"/>
</dbReference>